<feature type="region of interest" description="Disordered" evidence="1">
    <location>
        <begin position="222"/>
        <end position="265"/>
    </location>
</feature>
<dbReference type="Proteomes" id="UP000299102">
    <property type="component" value="Unassembled WGS sequence"/>
</dbReference>
<evidence type="ECO:0000256" key="1">
    <source>
        <dbReference type="SAM" id="MobiDB-lite"/>
    </source>
</evidence>
<feature type="compositionally biased region" description="Basic and acidic residues" evidence="1">
    <location>
        <begin position="300"/>
        <end position="309"/>
    </location>
</feature>
<feature type="region of interest" description="Disordered" evidence="1">
    <location>
        <begin position="38"/>
        <end position="59"/>
    </location>
</feature>
<proteinExistence type="predicted"/>
<organism evidence="2 3">
    <name type="scientific">Eumeta variegata</name>
    <name type="common">Bagworm moth</name>
    <name type="synonym">Eumeta japonica</name>
    <dbReference type="NCBI Taxonomy" id="151549"/>
    <lineage>
        <taxon>Eukaryota</taxon>
        <taxon>Metazoa</taxon>
        <taxon>Ecdysozoa</taxon>
        <taxon>Arthropoda</taxon>
        <taxon>Hexapoda</taxon>
        <taxon>Insecta</taxon>
        <taxon>Pterygota</taxon>
        <taxon>Neoptera</taxon>
        <taxon>Endopterygota</taxon>
        <taxon>Lepidoptera</taxon>
        <taxon>Glossata</taxon>
        <taxon>Ditrysia</taxon>
        <taxon>Tineoidea</taxon>
        <taxon>Psychidae</taxon>
        <taxon>Oiketicinae</taxon>
        <taxon>Eumeta</taxon>
    </lineage>
</organism>
<name>A0A4C1TXJ0_EUMVA</name>
<dbReference type="AlphaFoldDB" id="A0A4C1TXJ0"/>
<feature type="region of interest" description="Disordered" evidence="1">
    <location>
        <begin position="278"/>
        <end position="329"/>
    </location>
</feature>
<reference evidence="2 3" key="1">
    <citation type="journal article" date="2019" name="Commun. Biol.">
        <title>The bagworm genome reveals a unique fibroin gene that provides high tensile strength.</title>
        <authorList>
            <person name="Kono N."/>
            <person name="Nakamura H."/>
            <person name="Ohtoshi R."/>
            <person name="Tomita M."/>
            <person name="Numata K."/>
            <person name="Arakawa K."/>
        </authorList>
    </citation>
    <scope>NUCLEOTIDE SEQUENCE [LARGE SCALE GENOMIC DNA]</scope>
</reference>
<feature type="compositionally biased region" description="Basic and acidic residues" evidence="1">
    <location>
        <begin position="317"/>
        <end position="329"/>
    </location>
</feature>
<gene>
    <name evidence="2" type="primary">Zan</name>
    <name evidence="2" type="ORF">EVAR_8554_1</name>
</gene>
<feature type="compositionally biased region" description="Basic and acidic residues" evidence="1">
    <location>
        <begin position="46"/>
        <end position="56"/>
    </location>
</feature>
<feature type="compositionally biased region" description="Basic and acidic residues" evidence="1">
    <location>
        <begin position="246"/>
        <end position="265"/>
    </location>
</feature>
<comment type="caution">
    <text evidence="2">The sequence shown here is derived from an EMBL/GenBank/DDBJ whole genome shotgun (WGS) entry which is preliminary data.</text>
</comment>
<accession>A0A4C1TXJ0</accession>
<keyword evidence="3" id="KW-1185">Reference proteome</keyword>
<dbReference type="EMBL" id="BGZK01000100">
    <property type="protein sequence ID" value="GBP18727.1"/>
    <property type="molecule type" value="Genomic_DNA"/>
</dbReference>
<feature type="region of interest" description="Disordered" evidence="1">
    <location>
        <begin position="100"/>
        <end position="186"/>
    </location>
</feature>
<feature type="compositionally biased region" description="Basic and acidic residues" evidence="1">
    <location>
        <begin position="226"/>
        <end position="236"/>
    </location>
</feature>
<evidence type="ECO:0000313" key="3">
    <source>
        <dbReference type="Proteomes" id="UP000299102"/>
    </source>
</evidence>
<evidence type="ECO:0000313" key="2">
    <source>
        <dbReference type="EMBL" id="GBP18727.1"/>
    </source>
</evidence>
<sequence>METEPPIKSVVSVGDTLATEISKMPKVEEDVTKSIERVTTESIPVSDKEIPGKLDMPDEQTVTLPKDIETEKHVKEETKAETEKEIQKDVEMVVKTMPETDALTETKLSPEKPVPDLVSKPDDRLEKSESPTADVKIPLPVEDKKTDDTIKGEISKEVTEEVPEDFTKISEKETDETKDVIETESPVKSVVSVVDTPAPEISKIPKVEEDVTKSIERVTTESIPVSDKEIPGKLDMPDEQTVTLPKDIETEKHVEEETKPKTEKEIQKDVEMVVKTMPETDALTETKLSPEKSIPTLVPKPEDRLEKVNRPSADVEIPLKDEDKRQMTR</sequence>
<feature type="compositionally biased region" description="Basic and acidic residues" evidence="1">
    <location>
        <begin position="108"/>
        <end position="129"/>
    </location>
</feature>
<protein>
    <submittedName>
        <fullName evidence="2">Zonadhesin</fullName>
    </submittedName>
</protein>
<feature type="compositionally biased region" description="Basic and acidic residues" evidence="1">
    <location>
        <begin position="141"/>
        <end position="181"/>
    </location>
</feature>
<dbReference type="STRING" id="151549.A0A4C1TXJ0"/>